<dbReference type="InterPro" id="IPR004113">
    <property type="entry name" value="FAD-bd_oxidored_4_C"/>
</dbReference>
<keyword evidence="4" id="KW-0560">Oxidoreductase</keyword>
<sequence length="551" mass="58099">MCHTVAVTERIDHTLRGSWTPVAGSLPPHALRWLRERIGLGDVRTPARAPQVPESLLSDPAKAALGEVVGPGYVRVDRDSRLGRAGGLSYVDLLRQRGDGGLAVPDAVVLPASPEQVVDVLKACVEHDVAVVPFGGGTSVVGGVTALRGDKAAVIALDLHRLDRLVSVDPVSRLAVLQAGLPAPRAERLLAAHGLTTGHVPQSYERATIGGFAATRSAGQASSGYGRFEDMVEGVRLATPVGEWRLGGAPASAAGPDLKRVVVGSEGVLGVITEVSLRVRPRPAVERYEGFVVDGWERGSAAVRRLAQRRVLADVTRLSDVDETAVSLALAGGWKTNALKAYLRARGVRRPCMLILGWHGASKAEVARRRAETLRGVRLVSLGKALGEAWRHGRFNGPRQRDALLGLGVCVETLETATHWSRVSELRAAVREALVDALGDCLVMCHISHAYETGASLYFTVLAARDAADPVGQWQVAKAAASEAITGLGTISHHHAVGTDHAPYLEAEVGGLGLDVLASVKRTLDPTGVLNPGKLLVGDFTRAGLASPGDR</sequence>
<accession>A0A543JEU4</accession>
<dbReference type="InterPro" id="IPR016171">
    <property type="entry name" value="Vanillyl_alc_oxidase_C-sub2"/>
</dbReference>
<evidence type="ECO:0000313" key="10">
    <source>
        <dbReference type="EMBL" id="TQM81368.1"/>
    </source>
</evidence>
<evidence type="ECO:0000256" key="2">
    <source>
        <dbReference type="ARBA" id="ARBA00022630"/>
    </source>
</evidence>
<dbReference type="GO" id="GO:0008610">
    <property type="term" value="P:lipid biosynthetic process"/>
    <property type="evidence" value="ECO:0007669"/>
    <property type="project" value="InterPro"/>
</dbReference>
<dbReference type="InterPro" id="IPR016169">
    <property type="entry name" value="FAD-bd_PCMH_sub2"/>
</dbReference>
<feature type="binding site" evidence="6">
    <location>
        <position position="401"/>
    </location>
    <ligand>
        <name>substrate</name>
    </ligand>
</feature>
<dbReference type="InterPro" id="IPR016166">
    <property type="entry name" value="FAD-bd_PCMH"/>
</dbReference>
<comment type="cofactor">
    <cofactor evidence="7">
        <name>FAD</name>
        <dbReference type="ChEBI" id="CHEBI:57692"/>
    </cofactor>
</comment>
<dbReference type="Gene3D" id="3.30.300.330">
    <property type="match status" value="1"/>
</dbReference>
<dbReference type="SUPFAM" id="SSF56176">
    <property type="entry name" value="FAD-binding/transporter-associated domain-like"/>
    <property type="match status" value="1"/>
</dbReference>
<dbReference type="Gene3D" id="3.30.70.3450">
    <property type="match status" value="1"/>
</dbReference>
<dbReference type="InterPro" id="IPR006094">
    <property type="entry name" value="Oxid_FAD_bind_N"/>
</dbReference>
<feature type="binding site" evidence="7">
    <location>
        <begin position="266"/>
        <end position="272"/>
    </location>
    <ligand>
        <name>FAD</name>
        <dbReference type="ChEBI" id="CHEBI:57692"/>
    </ligand>
</feature>
<feature type="binding site" evidence="7">
    <location>
        <begin position="133"/>
        <end position="139"/>
    </location>
    <ligand>
        <name>FAD</name>
        <dbReference type="ChEBI" id="CHEBI:57692"/>
    </ligand>
</feature>
<comment type="caution">
    <text evidence="10">The sequence shown here is derived from an EMBL/GenBank/DDBJ whole genome shotgun (WGS) entry which is preliminary data.</text>
</comment>
<reference evidence="10 11" key="1">
    <citation type="submission" date="2019-06" db="EMBL/GenBank/DDBJ databases">
        <title>Sequencing the genomes of 1000 actinobacteria strains.</title>
        <authorList>
            <person name="Klenk H.-P."/>
        </authorList>
    </citation>
    <scope>NUCLEOTIDE SEQUENCE [LARGE SCALE GENOMIC DNA]</scope>
    <source>
        <strain evidence="10 11">DSM 45456</strain>
    </source>
</reference>
<gene>
    <name evidence="10" type="ORF">FHX81_3733</name>
</gene>
<evidence type="ECO:0000256" key="7">
    <source>
        <dbReference type="PIRSR" id="PIRSR625650-3"/>
    </source>
</evidence>
<dbReference type="InterPro" id="IPR025650">
    <property type="entry name" value="Alkyl-DHAP_Synthase"/>
</dbReference>
<evidence type="ECO:0000313" key="11">
    <source>
        <dbReference type="Proteomes" id="UP000316628"/>
    </source>
</evidence>
<dbReference type="Gene3D" id="3.30.43.10">
    <property type="entry name" value="Uridine Diphospho-n-acetylenolpyruvylglucosamine Reductase, domain 2"/>
    <property type="match status" value="1"/>
</dbReference>
<dbReference type="PANTHER" id="PTHR46568:SF1">
    <property type="entry name" value="ALKYLDIHYDROXYACETONEPHOSPHATE SYNTHASE, PEROXISOMAL"/>
    <property type="match status" value="1"/>
</dbReference>
<dbReference type="GO" id="GO:0071949">
    <property type="term" value="F:FAD binding"/>
    <property type="evidence" value="ECO:0007669"/>
    <property type="project" value="InterPro"/>
</dbReference>
<dbReference type="SUPFAM" id="SSF55103">
    <property type="entry name" value="FAD-linked oxidases, C-terminal domain"/>
    <property type="match status" value="1"/>
</dbReference>
<dbReference type="AlphaFoldDB" id="A0A543JEU4"/>
<dbReference type="PROSITE" id="PS51387">
    <property type="entry name" value="FAD_PCMH"/>
    <property type="match status" value="1"/>
</dbReference>
<dbReference type="InterPro" id="IPR016167">
    <property type="entry name" value="FAD-bd_PCMH_sub1"/>
</dbReference>
<dbReference type="InterPro" id="IPR016164">
    <property type="entry name" value="FAD-linked_Oxase-like_C"/>
</dbReference>
<evidence type="ECO:0000256" key="8">
    <source>
        <dbReference type="PIRSR" id="PIRSR625650-4"/>
    </source>
</evidence>
<comment type="similarity">
    <text evidence="1">Belongs to the FAD-binding oxidoreductase/transferase type 4 family.</text>
</comment>
<keyword evidence="2" id="KW-0285">Flavoprotein</keyword>
<proteinExistence type="inferred from homology"/>
<organism evidence="10 11">
    <name type="scientific">Saccharothrix saharensis</name>
    <dbReference type="NCBI Taxonomy" id="571190"/>
    <lineage>
        <taxon>Bacteria</taxon>
        <taxon>Bacillati</taxon>
        <taxon>Actinomycetota</taxon>
        <taxon>Actinomycetes</taxon>
        <taxon>Pseudonocardiales</taxon>
        <taxon>Pseudonocardiaceae</taxon>
        <taxon>Saccharothrix</taxon>
    </lineage>
</organism>
<dbReference type="Proteomes" id="UP000316628">
    <property type="component" value="Unassembled WGS sequence"/>
</dbReference>
<keyword evidence="11" id="KW-1185">Reference proteome</keyword>
<name>A0A543JEU4_9PSEU</name>
<protein>
    <submittedName>
        <fullName evidence="10">Alkyldihydroxyacetonephosphate synthase</fullName>
    </submittedName>
</protein>
<dbReference type="Gene3D" id="3.30.465.10">
    <property type="match status" value="1"/>
</dbReference>
<dbReference type="Gene3D" id="1.10.45.10">
    <property type="entry name" value="Vanillyl-alcohol Oxidase, Chain A, domain 4"/>
    <property type="match status" value="1"/>
</dbReference>
<feature type="site" description="Important for enzyme activity" evidence="8">
    <location>
        <position position="317"/>
    </location>
</feature>
<evidence type="ECO:0000256" key="1">
    <source>
        <dbReference type="ARBA" id="ARBA00008000"/>
    </source>
</evidence>
<keyword evidence="3 7" id="KW-0274">FAD</keyword>
<dbReference type="GO" id="GO:0016491">
    <property type="term" value="F:oxidoreductase activity"/>
    <property type="evidence" value="ECO:0007669"/>
    <property type="project" value="UniProtKB-KW"/>
</dbReference>
<dbReference type="Pfam" id="PF02913">
    <property type="entry name" value="FAD-oxidase_C"/>
    <property type="match status" value="1"/>
</dbReference>
<evidence type="ECO:0000259" key="9">
    <source>
        <dbReference type="PROSITE" id="PS51387"/>
    </source>
</evidence>
<dbReference type="GO" id="GO:0008609">
    <property type="term" value="F:alkylglycerone-phosphate synthase activity"/>
    <property type="evidence" value="ECO:0007669"/>
    <property type="project" value="InterPro"/>
</dbReference>
<feature type="active site" description="Proton donor/acceptor" evidence="5">
    <location>
        <position position="458"/>
    </location>
</feature>
<evidence type="ECO:0000256" key="4">
    <source>
        <dbReference type="ARBA" id="ARBA00023002"/>
    </source>
</evidence>
<feature type="domain" description="FAD-binding PCMH-type" evidence="9">
    <location>
        <begin position="101"/>
        <end position="282"/>
    </location>
</feature>
<dbReference type="PANTHER" id="PTHR46568">
    <property type="entry name" value="ALKYLDIHYDROXYACETONEPHOSPHATE SYNTHASE, PEROXISOMAL"/>
    <property type="match status" value="1"/>
</dbReference>
<dbReference type="InterPro" id="IPR036318">
    <property type="entry name" value="FAD-bd_PCMH-like_sf"/>
</dbReference>
<evidence type="ECO:0000256" key="6">
    <source>
        <dbReference type="PIRSR" id="PIRSR625650-2"/>
    </source>
</evidence>
<evidence type="ECO:0000256" key="3">
    <source>
        <dbReference type="ARBA" id="ARBA00022827"/>
    </source>
</evidence>
<evidence type="ECO:0000256" key="5">
    <source>
        <dbReference type="PIRSR" id="PIRSR625650-1"/>
    </source>
</evidence>
<dbReference type="EMBL" id="VFPP01000001">
    <property type="protein sequence ID" value="TQM81368.1"/>
    <property type="molecule type" value="Genomic_DNA"/>
</dbReference>
<dbReference type="Pfam" id="PF01565">
    <property type="entry name" value="FAD_binding_4"/>
    <property type="match status" value="1"/>
</dbReference>